<reference evidence="2 3" key="1">
    <citation type="journal article" date="2019" name="Sci. Data">
        <title>Hybrid genome assembly and annotation of Danionella translucida.</title>
        <authorList>
            <person name="Kadobianskyi M."/>
            <person name="Schulze L."/>
            <person name="Schuelke M."/>
            <person name="Judkewitz B."/>
        </authorList>
    </citation>
    <scope>NUCLEOTIDE SEQUENCE [LARGE SCALE GENOMIC DNA]</scope>
    <source>
        <strain evidence="2 3">Bolton</strain>
    </source>
</reference>
<evidence type="ECO:0000313" key="2">
    <source>
        <dbReference type="EMBL" id="TRZ04432.1"/>
    </source>
</evidence>
<dbReference type="Gene3D" id="2.60.120.260">
    <property type="entry name" value="Galactose-binding domain-like"/>
    <property type="match status" value="1"/>
</dbReference>
<evidence type="ECO:0008006" key="4">
    <source>
        <dbReference type="Google" id="ProtNLM"/>
    </source>
</evidence>
<feature type="signal peptide" evidence="1">
    <location>
        <begin position="1"/>
        <end position="18"/>
    </location>
</feature>
<dbReference type="Proteomes" id="UP000316079">
    <property type="component" value="Unassembled WGS sequence"/>
</dbReference>
<sequence length="184" mass="20515">MNLLVFVLQASWVSWCHATQHYLTSWGHYDVCKSQVHAGDRLAWHYMACQPEATDMTQYLSMVTLDPPNITCGDPPEMYCALLVDKDNMTCSSTIAVNLLCSMIYHLSVPFITCTEVESGSCTNTAEDGVEMMNIGSTMDFNAPSLQITIIPLNPDLLLYNTGKRTEVLDYSELPEEMGKSVLL</sequence>
<dbReference type="AlphaFoldDB" id="A0A553RQG7"/>
<dbReference type="OrthoDB" id="9981301at2759"/>
<organism evidence="2 3">
    <name type="scientific">Danionella cerebrum</name>
    <dbReference type="NCBI Taxonomy" id="2873325"/>
    <lineage>
        <taxon>Eukaryota</taxon>
        <taxon>Metazoa</taxon>
        <taxon>Chordata</taxon>
        <taxon>Craniata</taxon>
        <taxon>Vertebrata</taxon>
        <taxon>Euteleostomi</taxon>
        <taxon>Actinopterygii</taxon>
        <taxon>Neopterygii</taxon>
        <taxon>Teleostei</taxon>
        <taxon>Ostariophysi</taxon>
        <taxon>Cypriniformes</taxon>
        <taxon>Danionidae</taxon>
        <taxon>Danioninae</taxon>
        <taxon>Danionella</taxon>
    </lineage>
</organism>
<evidence type="ECO:0000313" key="3">
    <source>
        <dbReference type="Proteomes" id="UP000316079"/>
    </source>
</evidence>
<dbReference type="Gene3D" id="2.10.25.10">
    <property type="entry name" value="Laminin"/>
    <property type="match status" value="1"/>
</dbReference>
<evidence type="ECO:0000256" key="1">
    <source>
        <dbReference type="SAM" id="SignalP"/>
    </source>
</evidence>
<accession>A0A553RQG7</accession>
<keyword evidence="1" id="KW-0732">Signal</keyword>
<dbReference type="STRING" id="623744.A0A553RQG7"/>
<gene>
    <name evidence="2" type="ORF">DNTS_016087</name>
</gene>
<dbReference type="EMBL" id="SRMA01000313">
    <property type="protein sequence ID" value="TRZ04432.1"/>
    <property type="molecule type" value="Genomic_DNA"/>
</dbReference>
<keyword evidence="3" id="KW-1185">Reference proteome</keyword>
<protein>
    <recommendedName>
        <fullName evidence="4">FZ domain-containing protein</fullName>
    </recommendedName>
</protein>
<feature type="chain" id="PRO_5021822398" description="FZ domain-containing protein" evidence="1">
    <location>
        <begin position="19"/>
        <end position="184"/>
    </location>
</feature>
<name>A0A553RQG7_9TELE</name>
<proteinExistence type="predicted"/>
<comment type="caution">
    <text evidence="2">The sequence shown here is derived from an EMBL/GenBank/DDBJ whole genome shotgun (WGS) entry which is preliminary data.</text>
</comment>